<dbReference type="Gramene" id="TuG1812G0600002990.01.T01">
    <property type="protein sequence ID" value="TuG1812G0600002990.01.T01.cds437620"/>
    <property type="gene ID" value="TuG1812G0600002990.01"/>
</dbReference>
<accession>A0A8R7QQ57</accession>
<organism evidence="1 2">
    <name type="scientific">Triticum urartu</name>
    <name type="common">Red wild einkorn</name>
    <name type="synonym">Crithodium urartu</name>
    <dbReference type="NCBI Taxonomy" id="4572"/>
    <lineage>
        <taxon>Eukaryota</taxon>
        <taxon>Viridiplantae</taxon>
        <taxon>Streptophyta</taxon>
        <taxon>Embryophyta</taxon>
        <taxon>Tracheophyta</taxon>
        <taxon>Spermatophyta</taxon>
        <taxon>Magnoliopsida</taxon>
        <taxon>Liliopsida</taxon>
        <taxon>Poales</taxon>
        <taxon>Poaceae</taxon>
        <taxon>BOP clade</taxon>
        <taxon>Pooideae</taxon>
        <taxon>Triticodae</taxon>
        <taxon>Triticeae</taxon>
        <taxon>Triticinae</taxon>
        <taxon>Triticum</taxon>
    </lineage>
</organism>
<evidence type="ECO:0000313" key="2">
    <source>
        <dbReference type="Proteomes" id="UP000015106"/>
    </source>
</evidence>
<dbReference type="AlphaFoldDB" id="A0A8R7QQ57"/>
<evidence type="ECO:0000313" key="1">
    <source>
        <dbReference type="EnsemblPlants" id="TuG1812G0600002990.01.T01.cds437620"/>
    </source>
</evidence>
<reference evidence="1" key="2">
    <citation type="submission" date="2018-03" db="EMBL/GenBank/DDBJ databases">
        <title>The Triticum urartu genome reveals the dynamic nature of wheat genome evolution.</title>
        <authorList>
            <person name="Ling H."/>
            <person name="Ma B."/>
            <person name="Shi X."/>
            <person name="Liu H."/>
            <person name="Dong L."/>
            <person name="Sun H."/>
            <person name="Cao Y."/>
            <person name="Gao Q."/>
            <person name="Zheng S."/>
            <person name="Li Y."/>
            <person name="Yu Y."/>
            <person name="Du H."/>
            <person name="Qi M."/>
            <person name="Li Y."/>
            <person name="Yu H."/>
            <person name="Cui Y."/>
            <person name="Wang N."/>
            <person name="Chen C."/>
            <person name="Wu H."/>
            <person name="Zhao Y."/>
            <person name="Zhang J."/>
            <person name="Li Y."/>
            <person name="Zhou W."/>
            <person name="Zhang B."/>
            <person name="Hu W."/>
            <person name="Eijk M."/>
            <person name="Tang J."/>
            <person name="Witsenboer H."/>
            <person name="Zhao S."/>
            <person name="Li Z."/>
            <person name="Zhang A."/>
            <person name="Wang D."/>
            <person name="Liang C."/>
        </authorList>
    </citation>
    <scope>NUCLEOTIDE SEQUENCE [LARGE SCALE GENOMIC DNA]</scope>
    <source>
        <strain evidence="1">cv. G1812</strain>
    </source>
</reference>
<sequence>MGCPSCCKTAPTPYSHASVSMTKGLVKSGKASVGVVTKAVFNASKASPVADVHWKGVLLRSKSVRGRAIVPN</sequence>
<reference evidence="1" key="3">
    <citation type="submission" date="2022-06" db="UniProtKB">
        <authorList>
            <consortium name="EnsemblPlants"/>
        </authorList>
    </citation>
    <scope>IDENTIFICATION</scope>
</reference>
<reference evidence="2" key="1">
    <citation type="journal article" date="2013" name="Nature">
        <title>Draft genome of the wheat A-genome progenitor Triticum urartu.</title>
        <authorList>
            <person name="Ling H.Q."/>
            <person name="Zhao S."/>
            <person name="Liu D."/>
            <person name="Wang J."/>
            <person name="Sun H."/>
            <person name="Zhang C."/>
            <person name="Fan H."/>
            <person name="Li D."/>
            <person name="Dong L."/>
            <person name="Tao Y."/>
            <person name="Gao C."/>
            <person name="Wu H."/>
            <person name="Li Y."/>
            <person name="Cui Y."/>
            <person name="Guo X."/>
            <person name="Zheng S."/>
            <person name="Wang B."/>
            <person name="Yu K."/>
            <person name="Liang Q."/>
            <person name="Yang W."/>
            <person name="Lou X."/>
            <person name="Chen J."/>
            <person name="Feng M."/>
            <person name="Jian J."/>
            <person name="Zhang X."/>
            <person name="Luo G."/>
            <person name="Jiang Y."/>
            <person name="Liu J."/>
            <person name="Wang Z."/>
            <person name="Sha Y."/>
            <person name="Zhang B."/>
            <person name="Wu H."/>
            <person name="Tang D."/>
            <person name="Shen Q."/>
            <person name="Xue P."/>
            <person name="Zou S."/>
            <person name="Wang X."/>
            <person name="Liu X."/>
            <person name="Wang F."/>
            <person name="Yang Y."/>
            <person name="An X."/>
            <person name="Dong Z."/>
            <person name="Zhang K."/>
            <person name="Zhang X."/>
            <person name="Luo M.C."/>
            <person name="Dvorak J."/>
            <person name="Tong Y."/>
            <person name="Wang J."/>
            <person name="Yang H."/>
            <person name="Li Z."/>
            <person name="Wang D."/>
            <person name="Zhang A."/>
            <person name="Wang J."/>
        </authorList>
    </citation>
    <scope>NUCLEOTIDE SEQUENCE</scope>
    <source>
        <strain evidence="2">cv. G1812</strain>
    </source>
</reference>
<dbReference type="EnsemblPlants" id="TuG1812G0600002990.01.T01">
    <property type="protein sequence ID" value="TuG1812G0600002990.01.T01.cds437620"/>
    <property type="gene ID" value="TuG1812G0600002990.01"/>
</dbReference>
<keyword evidence="2" id="KW-1185">Reference proteome</keyword>
<proteinExistence type="predicted"/>
<protein>
    <submittedName>
        <fullName evidence="1">Uncharacterized protein</fullName>
    </submittedName>
</protein>
<name>A0A8R7QQ57_TRIUA</name>
<dbReference type="Proteomes" id="UP000015106">
    <property type="component" value="Chromosome 6"/>
</dbReference>